<evidence type="ECO:0000256" key="2">
    <source>
        <dbReference type="ARBA" id="ARBA00022737"/>
    </source>
</evidence>
<dbReference type="GO" id="GO:0016887">
    <property type="term" value="F:ATP hydrolysis activity"/>
    <property type="evidence" value="ECO:0007669"/>
    <property type="project" value="InterPro"/>
</dbReference>
<dbReference type="Pfam" id="PF02359">
    <property type="entry name" value="CDC48_N"/>
    <property type="match status" value="1"/>
</dbReference>
<dbReference type="AlphaFoldDB" id="A0A1F2P3S9"/>
<dbReference type="FunFam" id="3.40.50.300:FF:000018">
    <property type="entry name" value="Cell division control 48"/>
    <property type="match status" value="1"/>
</dbReference>
<dbReference type="CDD" id="cd19511">
    <property type="entry name" value="RecA-like_CDC48_r2-like"/>
    <property type="match status" value="1"/>
</dbReference>
<feature type="domain" description="CDC48" evidence="6">
    <location>
        <begin position="112"/>
        <end position="179"/>
    </location>
</feature>
<dbReference type="GO" id="GO:0005524">
    <property type="term" value="F:ATP binding"/>
    <property type="evidence" value="ECO:0007669"/>
    <property type="project" value="UniProtKB-KW"/>
</dbReference>
<dbReference type="SUPFAM" id="SSF50692">
    <property type="entry name" value="ADC-like"/>
    <property type="match status" value="1"/>
</dbReference>
<gene>
    <name evidence="8" type="ORF">SBU_001227</name>
</gene>
<evidence type="ECO:0000259" key="6">
    <source>
        <dbReference type="SMART" id="SM01072"/>
    </source>
</evidence>
<keyword evidence="3" id="KW-0547">Nucleotide-binding</keyword>
<dbReference type="InterPro" id="IPR003593">
    <property type="entry name" value="AAA+_ATPase"/>
</dbReference>
<evidence type="ECO:0000259" key="7">
    <source>
        <dbReference type="SMART" id="SM01073"/>
    </source>
</evidence>
<feature type="domain" description="AAA+ ATPase" evidence="5">
    <location>
        <begin position="495"/>
        <end position="631"/>
    </location>
</feature>
<dbReference type="PROSITE" id="PS00674">
    <property type="entry name" value="AAA"/>
    <property type="match status" value="2"/>
</dbReference>
<dbReference type="FunFam" id="1.10.8.60:FF:000038">
    <property type="entry name" value="spermatogenesis-associated protein 5-like protein 1"/>
    <property type="match status" value="1"/>
</dbReference>
<accession>A0A1F2P3S9</accession>
<dbReference type="PANTHER" id="PTHR23077:SF201">
    <property type="entry name" value="PROTEIN CDCH"/>
    <property type="match status" value="1"/>
</dbReference>
<sequence length="737" mass="82121">MKPDGMDEGIDLVVAKAYPSDLGKGLAAVSPEVLIRLNLSYGDVVEIEGKRRTVAKLSRLVKADWDKEIVKIDRYTRKNADVSLGERVTLRKVEVNEALLVRLAPFERGGVNFGGRGVEDLVRSQIMKRALVKGDLIPVMSNTMLGELLPFLALDVEPDGAVIISPHTRIELQSDEVRSEGELISGVTYEDIGGLKAEIKRVREMIELPLKHPEIFKRLGVNPPKGILLHGPPGCGKTLIARAVANESGARFFDIAGPEIISKYYGESEKHLREVFEKAQSEAPSIIFIDEIDSIAPKREDVTGEVERRVVAQLLTMMDGLKPRGDVIVIGATNRVNAIDPALRRPGRFDREIEIRVPDLDDRLEILQVHTRKMPLRDVNLRELASRMHGYVGADIEAVCKEAAMIALRRFLPEIDLEHDVIPDDLLEEISVTGEDFRRALKEVEPSMIRDVLVEIPGVGWKDVGGLDEIKQKLIEMVEWPIKYPERLKAMGIDVPGGILLIGPPGCGKTLIAKAVASESSANFIAVNGPEILSKWLGESERAIREIFRKARQTAPSIIFFDEIDSIAPVRGMEGSRTSERIVNQLLTEMDGMRELEGVVVLGATNRPEMVDPALLRPGRFDRVLFIPPPSRADREQILRIHTSSMPLDDDVSLKELIDLTEGFLGADIRALCTEAGLIALREDFNAEKVQMRHFRAALSVIKPTMDEKAREVYERMERMFKGGRQPVEANAYIGYR</sequence>
<dbReference type="InterPro" id="IPR009010">
    <property type="entry name" value="Asp_de-COase-like_dom_sf"/>
</dbReference>
<proteinExistence type="inferred from homology"/>
<dbReference type="InterPro" id="IPR003338">
    <property type="entry name" value="CDC4_N-term_subdom"/>
</dbReference>
<dbReference type="PANTHER" id="PTHR23077">
    <property type="entry name" value="AAA-FAMILY ATPASE"/>
    <property type="match status" value="1"/>
</dbReference>
<dbReference type="NCBIfam" id="TIGR01243">
    <property type="entry name" value="CDC48"/>
    <property type="match status" value="1"/>
</dbReference>
<comment type="similarity">
    <text evidence="1">Belongs to the AAA ATPase family. CDC48 subfamily.</text>
</comment>
<evidence type="ECO:0000313" key="9">
    <source>
        <dbReference type="Proteomes" id="UP000185779"/>
    </source>
</evidence>
<keyword evidence="9" id="KW-1185">Reference proteome</keyword>
<dbReference type="SUPFAM" id="SSF52540">
    <property type="entry name" value="P-loop containing nucleoside triphosphate hydrolases"/>
    <property type="match status" value="2"/>
</dbReference>
<dbReference type="Pfam" id="PF17862">
    <property type="entry name" value="AAA_lid_3"/>
    <property type="match status" value="2"/>
</dbReference>
<dbReference type="Gene3D" id="3.40.50.300">
    <property type="entry name" value="P-loop containing nucleotide triphosphate hydrolases"/>
    <property type="match status" value="2"/>
</dbReference>
<evidence type="ECO:0000256" key="3">
    <source>
        <dbReference type="ARBA" id="ARBA00022741"/>
    </source>
</evidence>
<feature type="domain" description="AAA+ ATPase" evidence="5">
    <location>
        <begin position="223"/>
        <end position="359"/>
    </location>
</feature>
<dbReference type="FunFam" id="2.40.40.20:FF:000007">
    <property type="entry name" value="AAA family ATPase"/>
    <property type="match status" value="1"/>
</dbReference>
<dbReference type="FunFam" id="3.40.50.300:FF:000012">
    <property type="entry name" value="Transitional endoplasmic reticulum ATPase"/>
    <property type="match status" value="1"/>
</dbReference>
<protein>
    <submittedName>
        <fullName evidence="8">CdcH</fullName>
    </submittedName>
</protein>
<dbReference type="Proteomes" id="UP000185779">
    <property type="component" value="Unassembled WGS sequence"/>
</dbReference>
<evidence type="ECO:0000313" key="8">
    <source>
        <dbReference type="EMBL" id="OFV65818.1"/>
    </source>
</evidence>
<comment type="caution">
    <text evidence="8">The sequence shown here is derived from an EMBL/GenBank/DDBJ whole genome shotgun (WGS) entry which is preliminary data.</text>
</comment>
<dbReference type="InterPro" id="IPR027417">
    <property type="entry name" value="P-loop_NTPase"/>
</dbReference>
<dbReference type="InterPro" id="IPR003960">
    <property type="entry name" value="ATPase_AAA_CS"/>
</dbReference>
<dbReference type="SMART" id="SM01073">
    <property type="entry name" value="CDC48_N"/>
    <property type="match status" value="1"/>
</dbReference>
<dbReference type="Gene3D" id="2.40.40.20">
    <property type="match status" value="1"/>
</dbReference>
<keyword evidence="4" id="KW-0067">ATP-binding</keyword>
<dbReference type="InterPro" id="IPR004201">
    <property type="entry name" value="Cdc48_dom2"/>
</dbReference>
<dbReference type="Gene3D" id="1.10.8.60">
    <property type="match status" value="2"/>
</dbReference>
<dbReference type="SUPFAM" id="SSF54585">
    <property type="entry name" value="Cdc48 domain 2-like"/>
    <property type="match status" value="1"/>
</dbReference>
<feature type="domain" description="CDC48 N-terminal subdomain" evidence="7">
    <location>
        <begin position="11"/>
        <end position="95"/>
    </location>
</feature>
<dbReference type="PATRIC" id="fig|1839936.3.peg.1242"/>
<dbReference type="InterPro" id="IPR005938">
    <property type="entry name" value="AAA_ATPase_CDC48"/>
</dbReference>
<dbReference type="SMART" id="SM01072">
    <property type="entry name" value="CDC48_2"/>
    <property type="match status" value="1"/>
</dbReference>
<evidence type="ECO:0000256" key="1">
    <source>
        <dbReference type="ARBA" id="ARBA00009833"/>
    </source>
</evidence>
<dbReference type="STRING" id="1839936.SBU_001227"/>
<evidence type="ECO:0000256" key="4">
    <source>
        <dbReference type="ARBA" id="ARBA00022840"/>
    </source>
</evidence>
<organism evidence="8 9">
    <name type="scientific">Candidatus Syntropharchaeum butanivorans</name>
    <dbReference type="NCBI Taxonomy" id="1839936"/>
    <lineage>
        <taxon>Archaea</taxon>
        <taxon>Methanobacteriati</taxon>
        <taxon>Methanobacteriota</taxon>
        <taxon>Stenosarchaea group</taxon>
        <taxon>Methanomicrobia</taxon>
        <taxon>Methanosarcinales</taxon>
        <taxon>ANME-2 cluster</taxon>
        <taxon>Candidatus Syntropharchaeum</taxon>
    </lineage>
</organism>
<dbReference type="Pfam" id="PF00004">
    <property type="entry name" value="AAA"/>
    <property type="match status" value="2"/>
</dbReference>
<name>A0A1F2P3S9_9EURY</name>
<dbReference type="InterPro" id="IPR050168">
    <property type="entry name" value="AAA_ATPase_domain"/>
</dbReference>
<dbReference type="InterPro" id="IPR029067">
    <property type="entry name" value="CDC48_domain_2-like_sf"/>
</dbReference>
<dbReference type="Gene3D" id="3.10.330.10">
    <property type="match status" value="1"/>
</dbReference>
<keyword evidence="2" id="KW-0677">Repeat</keyword>
<dbReference type="InterPro" id="IPR041569">
    <property type="entry name" value="AAA_lid_3"/>
</dbReference>
<dbReference type="SMART" id="SM00382">
    <property type="entry name" value="AAA"/>
    <property type="match status" value="2"/>
</dbReference>
<evidence type="ECO:0000259" key="5">
    <source>
        <dbReference type="SMART" id="SM00382"/>
    </source>
</evidence>
<dbReference type="FunFam" id="1.10.8.60:FF:000057">
    <property type="entry name" value="AAA family ATPase, CDC48 subfamily"/>
    <property type="match status" value="1"/>
</dbReference>
<reference evidence="8" key="1">
    <citation type="submission" date="2016-05" db="EMBL/GenBank/DDBJ databases">
        <title>Microbial consortia oxidize butane by reversing methanogenesis.</title>
        <authorList>
            <person name="Laso-Perez R."/>
            <person name="Richter M."/>
            <person name="Wegener G."/>
            <person name="Musat F."/>
        </authorList>
    </citation>
    <scope>NUCLEOTIDE SEQUENCE [LARGE SCALE GENOMIC DNA]</scope>
    <source>
        <strain evidence="8">BOX1</strain>
    </source>
</reference>
<dbReference type="Pfam" id="PF02933">
    <property type="entry name" value="CDC48_2"/>
    <property type="match status" value="1"/>
</dbReference>
<dbReference type="InterPro" id="IPR003959">
    <property type="entry name" value="ATPase_AAA_core"/>
</dbReference>
<dbReference type="EMBL" id="LYOR01000006">
    <property type="protein sequence ID" value="OFV65818.1"/>
    <property type="molecule type" value="Genomic_DNA"/>
</dbReference>